<proteinExistence type="predicted"/>
<accession>A0A5J5ESC9</accession>
<protein>
    <submittedName>
        <fullName evidence="2">Uncharacterized protein</fullName>
    </submittedName>
</protein>
<feature type="compositionally biased region" description="Basic and acidic residues" evidence="1">
    <location>
        <begin position="201"/>
        <end position="213"/>
    </location>
</feature>
<dbReference type="EMBL" id="VXIS01000131">
    <property type="protein sequence ID" value="KAA8902543.1"/>
    <property type="molecule type" value="Genomic_DNA"/>
</dbReference>
<gene>
    <name evidence="2" type="ORF">FN846DRAFT_908518</name>
</gene>
<evidence type="ECO:0000313" key="2">
    <source>
        <dbReference type="EMBL" id="KAA8902543.1"/>
    </source>
</evidence>
<keyword evidence="3" id="KW-1185">Reference proteome</keyword>
<reference evidence="2 3" key="1">
    <citation type="submission" date="2019-09" db="EMBL/GenBank/DDBJ databases">
        <title>Draft genome of the ectomycorrhizal ascomycete Sphaerosporella brunnea.</title>
        <authorList>
            <consortium name="DOE Joint Genome Institute"/>
            <person name="Benucci G.M."/>
            <person name="Marozzi G."/>
            <person name="Antonielli L."/>
            <person name="Sanchez S."/>
            <person name="Marco P."/>
            <person name="Wang X."/>
            <person name="Falini L.B."/>
            <person name="Barry K."/>
            <person name="Haridas S."/>
            <person name="Lipzen A."/>
            <person name="Labutti K."/>
            <person name="Grigoriev I.V."/>
            <person name="Murat C."/>
            <person name="Martin F."/>
            <person name="Albertini E."/>
            <person name="Donnini D."/>
            <person name="Bonito G."/>
        </authorList>
    </citation>
    <scope>NUCLEOTIDE SEQUENCE [LARGE SCALE GENOMIC DNA]</scope>
    <source>
        <strain evidence="2 3">Sb_GMNB300</strain>
    </source>
</reference>
<dbReference type="InParanoid" id="A0A5J5ESC9"/>
<dbReference type="Proteomes" id="UP000326924">
    <property type="component" value="Unassembled WGS sequence"/>
</dbReference>
<evidence type="ECO:0000256" key="1">
    <source>
        <dbReference type="SAM" id="MobiDB-lite"/>
    </source>
</evidence>
<name>A0A5J5ESC9_9PEZI</name>
<dbReference type="AlphaFoldDB" id="A0A5J5ESC9"/>
<sequence>MGEIKARKTDTKDVRVGLAIEATKTLSIRCAAAKYAKYQTLPPEEEAEIIRWIERLDDMSMPPRAIHVYQMVATILAKRPSDPTVPDNKNPKGLIGKRWLARKKTFYQRLQTPGSIRFVAGRSSISLSAAPQSNRTSLQDWALQLISGMDGAMTGTAIAEETATQLMKAPPKSQSNRKQLTQATLVASKYLHKLQKERIAREAAAEAKTERAATKATATPSARKKTSTHHTN</sequence>
<comment type="caution">
    <text evidence="2">The sequence shown here is derived from an EMBL/GenBank/DDBJ whole genome shotgun (WGS) entry which is preliminary data.</text>
</comment>
<evidence type="ECO:0000313" key="3">
    <source>
        <dbReference type="Proteomes" id="UP000326924"/>
    </source>
</evidence>
<organism evidence="2 3">
    <name type="scientific">Sphaerosporella brunnea</name>
    <dbReference type="NCBI Taxonomy" id="1250544"/>
    <lineage>
        <taxon>Eukaryota</taxon>
        <taxon>Fungi</taxon>
        <taxon>Dikarya</taxon>
        <taxon>Ascomycota</taxon>
        <taxon>Pezizomycotina</taxon>
        <taxon>Pezizomycetes</taxon>
        <taxon>Pezizales</taxon>
        <taxon>Pyronemataceae</taxon>
        <taxon>Sphaerosporella</taxon>
    </lineage>
</organism>
<feature type="region of interest" description="Disordered" evidence="1">
    <location>
        <begin position="201"/>
        <end position="232"/>
    </location>
</feature>
<feature type="compositionally biased region" description="Basic residues" evidence="1">
    <location>
        <begin position="222"/>
        <end position="232"/>
    </location>
</feature>